<comment type="caution">
    <text evidence="1">The sequence shown here is derived from an EMBL/GenBank/DDBJ whole genome shotgun (WGS) entry which is preliminary data.</text>
</comment>
<reference evidence="1 2" key="1">
    <citation type="submission" date="2015-02" db="EMBL/GenBank/DDBJ databases">
        <title>Genome Sequence of Jannaschia aquimarina DSM28248, a member of the Roseobacter clade.</title>
        <authorList>
            <person name="Voget S."/>
            <person name="Daniel R."/>
        </authorList>
    </citation>
    <scope>NUCLEOTIDE SEQUENCE [LARGE SCALE GENOMIC DNA]</scope>
    <source>
        <strain evidence="1 2">GSW-M26</strain>
    </source>
</reference>
<organism evidence="1 2">
    <name type="scientific">Jannaschia aquimarina</name>
    <dbReference type="NCBI Taxonomy" id="935700"/>
    <lineage>
        <taxon>Bacteria</taxon>
        <taxon>Pseudomonadati</taxon>
        <taxon>Pseudomonadota</taxon>
        <taxon>Alphaproteobacteria</taxon>
        <taxon>Rhodobacterales</taxon>
        <taxon>Roseobacteraceae</taxon>
        <taxon>Jannaschia</taxon>
    </lineage>
</organism>
<name>A0A0D1CTC4_9RHOB</name>
<dbReference type="EMBL" id="JYFE01000006">
    <property type="protein sequence ID" value="KIT18022.1"/>
    <property type="molecule type" value="Genomic_DNA"/>
</dbReference>
<dbReference type="AlphaFoldDB" id="A0A0D1CTC4"/>
<evidence type="ECO:0000313" key="1">
    <source>
        <dbReference type="EMBL" id="KIT18022.1"/>
    </source>
</evidence>
<protein>
    <submittedName>
        <fullName evidence="1">Uncharacterized protein</fullName>
    </submittedName>
</protein>
<dbReference type="Proteomes" id="UP000032232">
    <property type="component" value="Unassembled WGS sequence"/>
</dbReference>
<sequence length="130" mass="14940">MTGPDLKWGSPYWEHGRSDQPIRWRMIYFGSGEATFACAVASQDDVPDLATFLHDTSCLFEYDPDERPADPPFGPWGDTTRAYIPEFTRIFGLTPPPPPEGHTLAEDWNDIDIHYLRDGHHWRLHWNTAA</sequence>
<gene>
    <name evidence="1" type="ORF">jaqu_02490</name>
</gene>
<proteinExistence type="predicted"/>
<dbReference type="STRING" id="935700.jaqu_02490"/>
<keyword evidence="2" id="KW-1185">Reference proteome</keyword>
<accession>A0A0D1CTC4</accession>
<dbReference type="RefSeq" id="WP_043917106.1">
    <property type="nucleotide sequence ID" value="NZ_FZPF01000003.1"/>
</dbReference>
<evidence type="ECO:0000313" key="2">
    <source>
        <dbReference type="Proteomes" id="UP000032232"/>
    </source>
</evidence>
<dbReference type="PATRIC" id="fig|935700.4.peg.272"/>